<dbReference type="CDD" id="cd04458">
    <property type="entry name" value="CSP_CDS"/>
    <property type="match status" value="1"/>
</dbReference>
<feature type="domain" description="CSD" evidence="1">
    <location>
        <begin position="5"/>
        <end position="36"/>
    </location>
</feature>
<dbReference type="SUPFAM" id="SSF50249">
    <property type="entry name" value="Nucleic acid-binding proteins"/>
    <property type="match status" value="1"/>
</dbReference>
<evidence type="ECO:0000313" key="3">
    <source>
        <dbReference type="Proteomes" id="UP001235303"/>
    </source>
</evidence>
<accession>A0ABT7AV07</accession>
<dbReference type="Pfam" id="PF00313">
    <property type="entry name" value="CSD"/>
    <property type="match status" value="1"/>
</dbReference>
<dbReference type="InterPro" id="IPR012340">
    <property type="entry name" value="NA-bd_OB-fold"/>
</dbReference>
<organism evidence="2 3">
    <name type="scientific">Roseofilum acuticapitatum BLCC-M154</name>
    <dbReference type="NCBI Taxonomy" id="3022444"/>
    <lineage>
        <taxon>Bacteria</taxon>
        <taxon>Bacillati</taxon>
        <taxon>Cyanobacteriota</taxon>
        <taxon>Cyanophyceae</taxon>
        <taxon>Desertifilales</taxon>
        <taxon>Desertifilaceae</taxon>
        <taxon>Roseofilum</taxon>
        <taxon>Roseofilum acuticapitatum</taxon>
    </lineage>
</organism>
<dbReference type="InterPro" id="IPR002059">
    <property type="entry name" value="CSP_DNA-bd"/>
</dbReference>
<sequence>MKPTLHKGQLATWKDDRGFGFIQPDNGGKEVFLHIS</sequence>
<dbReference type="InterPro" id="IPR012156">
    <property type="entry name" value="Cold_shock_CspA"/>
</dbReference>
<keyword evidence="3" id="KW-1185">Reference proteome</keyword>
<dbReference type="Proteomes" id="UP001235303">
    <property type="component" value="Unassembled WGS sequence"/>
</dbReference>
<proteinExistence type="predicted"/>
<dbReference type="EMBL" id="JAQOSP010000100">
    <property type="protein sequence ID" value="MDJ1170725.1"/>
    <property type="molecule type" value="Genomic_DNA"/>
</dbReference>
<name>A0ABT7AV07_9CYAN</name>
<dbReference type="PROSITE" id="PS51857">
    <property type="entry name" value="CSD_2"/>
    <property type="match status" value="1"/>
</dbReference>
<protein>
    <submittedName>
        <fullName evidence="2">Cold shock domain-containing protein</fullName>
    </submittedName>
</protein>
<evidence type="ECO:0000313" key="2">
    <source>
        <dbReference type="EMBL" id="MDJ1170725.1"/>
    </source>
</evidence>
<dbReference type="Gene3D" id="2.40.50.140">
    <property type="entry name" value="Nucleic acid-binding proteins"/>
    <property type="match status" value="1"/>
</dbReference>
<evidence type="ECO:0000259" key="1">
    <source>
        <dbReference type="PROSITE" id="PS51857"/>
    </source>
</evidence>
<reference evidence="2 3" key="1">
    <citation type="submission" date="2023-01" db="EMBL/GenBank/DDBJ databases">
        <title>Novel diversity within Roseofilum (Cyanobacteria; Desertifilaceae) from marine benthic mats with descriptions of four novel species.</title>
        <authorList>
            <person name="Wang Y."/>
            <person name="Berthold D.E."/>
            <person name="Hu J."/>
            <person name="Lefler F.W."/>
            <person name="Laughinghouse H.D. IV."/>
        </authorList>
    </citation>
    <scope>NUCLEOTIDE SEQUENCE [LARGE SCALE GENOMIC DNA]</scope>
    <source>
        <strain evidence="2 3">BLCC-M154</strain>
    </source>
</reference>
<gene>
    <name evidence="2" type="ORF">PMG71_14935</name>
</gene>
<comment type="caution">
    <text evidence="2">The sequence shown here is derived from an EMBL/GenBank/DDBJ whole genome shotgun (WGS) entry which is preliminary data.</text>
</comment>
<dbReference type="RefSeq" id="WP_430541017.1">
    <property type="nucleotide sequence ID" value="NZ_JAQOSP010000100.1"/>
</dbReference>
<dbReference type="PIRSF" id="PIRSF002599">
    <property type="entry name" value="Cold_shock_A"/>
    <property type="match status" value="1"/>
</dbReference>